<comment type="caution">
    <text evidence="3">The sequence shown here is derived from an EMBL/GenBank/DDBJ whole genome shotgun (WGS) entry which is preliminary data.</text>
</comment>
<protein>
    <submittedName>
        <fullName evidence="3">Uncharacterized protein</fullName>
    </submittedName>
</protein>
<evidence type="ECO:0000256" key="2">
    <source>
        <dbReference type="SAM" id="Phobius"/>
    </source>
</evidence>
<feature type="transmembrane region" description="Helical" evidence="2">
    <location>
        <begin position="81"/>
        <end position="98"/>
    </location>
</feature>
<keyword evidence="1" id="KW-0175">Coiled coil</keyword>
<gene>
    <name evidence="3" type="ORF">BT62DRAFT_209713</name>
</gene>
<evidence type="ECO:0000313" key="4">
    <source>
        <dbReference type="Proteomes" id="UP000812287"/>
    </source>
</evidence>
<dbReference type="OrthoDB" id="2958916at2759"/>
<dbReference type="EMBL" id="MU250538">
    <property type="protein sequence ID" value="KAG7445094.1"/>
    <property type="molecule type" value="Genomic_DNA"/>
</dbReference>
<feature type="transmembrane region" description="Helical" evidence="2">
    <location>
        <begin position="110"/>
        <end position="127"/>
    </location>
</feature>
<proteinExistence type="predicted"/>
<accession>A0A9P7VSC3</accession>
<dbReference type="GeneID" id="66102359"/>
<evidence type="ECO:0000256" key="1">
    <source>
        <dbReference type="SAM" id="Coils"/>
    </source>
</evidence>
<reference evidence="3" key="1">
    <citation type="submission" date="2020-11" db="EMBL/GenBank/DDBJ databases">
        <title>Adaptations for nitrogen fixation in a non-lichenized fungal sporocarp promotes dispersal by wood-feeding termites.</title>
        <authorList>
            <consortium name="DOE Joint Genome Institute"/>
            <person name="Koch R.A."/>
            <person name="Yoon G."/>
            <person name="Arayal U."/>
            <person name="Lail K."/>
            <person name="Amirebrahimi M."/>
            <person name="Labutti K."/>
            <person name="Lipzen A."/>
            <person name="Riley R."/>
            <person name="Barry K."/>
            <person name="Henrissat B."/>
            <person name="Grigoriev I.V."/>
            <person name="Herr J.R."/>
            <person name="Aime M.C."/>
        </authorList>
    </citation>
    <scope>NUCLEOTIDE SEQUENCE</scope>
    <source>
        <strain evidence="3">MCA 3950</strain>
    </source>
</reference>
<keyword evidence="2" id="KW-1133">Transmembrane helix</keyword>
<organism evidence="3 4">
    <name type="scientific">Guyanagaster necrorhizus</name>
    <dbReference type="NCBI Taxonomy" id="856835"/>
    <lineage>
        <taxon>Eukaryota</taxon>
        <taxon>Fungi</taxon>
        <taxon>Dikarya</taxon>
        <taxon>Basidiomycota</taxon>
        <taxon>Agaricomycotina</taxon>
        <taxon>Agaricomycetes</taxon>
        <taxon>Agaricomycetidae</taxon>
        <taxon>Agaricales</taxon>
        <taxon>Marasmiineae</taxon>
        <taxon>Physalacriaceae</taxon>
        <taxon>Guyanagaster</taxon>
    </lineage>
</organism>
<dbReference type="AlphaFoldDB" id="A0A9P7VSC3"/>
<keyword evidence="2" id="KW-0472">Membrane</keyword>
<feature type="transmembrane region" description="Helical" evidence="2">
    <location>
        <begin position="56"/>
        <end position="75"/>
    </location>
</feature>
<sequence>MLVHELHALRKEVKELDAHNTSLTSELKRSKQLRSAAEEKADLATRKGSYAKKANAFLGILTNIATLAGIMFALFVDSIRFVVAILCLISRFIWRISTHPGECFREWGRCVWVVIRVIITVLLLSFIS</sequence>
<evidence type="ECO:0000313" key="3">
    <source>
        <dbReference type="EMBL" id="KAG7445094.1"/>
    </source>
</evidence>
<feature type="coiled-coil region" evidence="1">
    <location>
        <begin position="6"/>
        <end position="47"/>
    </location>
</feature>
<dbReference type="Proteomes" id="UP000812287">
    <property type="component" value="Unassembled WGS sequence"/>
</dbReference>
<keyword evidence="4" id="KW-1185">Reference proteome</keyword>
<name>A0A9P7VSC3_9AGAR</name>
<keyword evidence="2" id="KW-0812">Transmembrane</keyword>
<dbReference type="RefSeq" id="XP_043038594.1">
    <property type="nucleotide sequence ID" value="XM_043180063.1"/>
</dbReference>